<dbReference type="STRING" id="1703770.AMJ39_07155"/>
<reference evidence="1 2" key="1">
    <citation type="journal article" date="2015" name="Microbiome">
        <title>Genomic resolution of linkages in carbon, nitrogen, and sulfur cycling among widespread estuary sediment bacteria.</title>
        <authorList>
            <person name="Baker B.J."/>
            <person name="Lazar C.S."/>
            <person name="Teske A.P."/>
            <person name="Dick G.J."/>
        </authorList>
    </citation>
    <scope>NUCLEOTIDE SEQUENCE [LARGE SCALE GENOMIC DNA]</scope>
    <source>
        <strain evidence="1">DG_24</strain>
    </source>
</reference>
<protein>
    <submittedName>
        <fullName evidence="1">Uncharacterized protein</fullName>
    </submittedName>
</protein>
<proteinExistence type="predicted"/>
<name>A0A0S7WRE4_UNCT6</name>
<dbReference type="EMBL" id="LIZS01000045">
    <property type="protein sequence ID" value="KPJ52699.1"/>
    <property type="molecule type" value="Genomic_DNA"/>
</dbReference>
<evidence type="ECO:0000313" key="2">
    <source>
        <dbReference type="Proteomes" id="UP000052008"/>
    </source>
</evidence>
<comment type="caution">
    <text evidence="1">The sequence shown here is derived from an EMBL/GenBank/DDBJ whole genome shotgun (WGS) entry which is preliminary data.</text>
</comment>
<dbReference type="AlphaFoldDB" id="A0A0S7WRE4"/>
<gene>
    <name evidence="1" type="ORF">AMJ39_07155</name>
</gene>
<sequence length="248" mass="27181">MLLALGLAGVAVLTIVTGCGRDSSTAPQSLTVQLSIPIPRSPAQGEIVEGSLYVLDVTAYGDIDLLNIDIDQLEVALETYEADLLAEHHFTVEPGMESIELELELDPGNFRVFVLVLKDDQEEIVYAGFRKADLGADETIDLDFTFVWLSLTPGPEPIELAWEAYPDDDLYRYVLLGSPYDDLGWGDVDPPDTTEVWEVVDIVNPGSADTTGTDTLRYGYTTQYYRVVVVLEGLGMLVSNEQQYGPGP</sequence>
<evidence type="ECO:0000313" key="1">
    <source>
        <dbReference type="EMBL" id="KPJ52699.1"/>
    </source>
</evidence>
<organism evidence="1 2">
    <name type="scientific">candidate division TA06 bacterium DG_24</name>
    <dbReference type="NCBI Taxonomy" id="1703770"/>
    <lineage>
        <taxon>Bacteria</taxon>
        <taxon>Bacteria division TA06</taxon>
    </lineage>
</organism>
<dbReference type="Proteomes" id="UP000052008">
    <property type="component" value="Unassembled WGS sequence"/>
</dbReference>
<accession>A0A0S7WRE4</accession>